<dbReference type="Proteomes" id="UP000272400">
    <property type="component" value="Unassembled WGS sequence"/>
</dbReference>
<sequence>MVMAPEPEIVLVEGAEGLGDAFEVRFEVFVGEQGVPEEIEVDDLDDVADHFVARSGDVPLGTVRLLTRVREGVGVLGRLAVREPARGTGLGAALVRAVEDHARARGLSAIELHAQTHAAGFYARLGYTAFCPVHGRPGEAGFSKCPCTGPGEYGPEEMEAGIPHVWMRREL</sequence>
<dbReference type="InterPro" id="IPR000182">
    <property type="entry name" value="GNAT_dom"/>
</dbReference>
<comment type="caution">
    <text evidence="4">The sequence shown here is derived from an EMBL/GenBank/DDBJ whole genome shotgun (WGS) entry which is preliminary data.</text>
</comment>
<organism evidence="4 5">
    <name type="scientific">Actinocorallia herbida</name>
    <dbReference type="NCBI Taxonomy" id="58109"/>
    <lineage>
        <taxon>Bacteria</taxon>
        <taxon>Bacillati</taxon>
        <taxon>Actinomycetota</taxon>
        <taxon>Actinomycetes</taxon>
        <taxon>Streptosporangiales</taxon>
        <taxon>Thermomonosporaceae</taxon>
        <taxon>Actinocorallia</taxon>
    </lineage>
</organism>
<evidence type="ECO:0000313" key="5">
    <source>
        <dbReference type="Proteomes" id="UP000272400"/>
    </source>
</evidence>
<gene>
    <name evidence="4" type="ORF">EDD29_1487</name>
</gene>
<dbReference type="InterPro" id="IPR050832">
    <property type="entry name" value="Bact_Acetyltransf"/>
</dbReference>
<evidence type="ECO:0000313" key="4">
    <source>
        <dbReference type="EMBL" id="ROO83977.1"/>
    </source>
</evidence>
<dbReference type="RefSeq" id="WP_425454954.1">
    <property type="nucleotide sequence ID" value="NZ_RJKE01000001.1"/>
</dbReference>
<dbReference type="AlphaFoldDB" id="A0A3N1CRP3"/>
<reference evidence="4 5" key="1">
    <citation type="submission" date="2018-11" db="EMBL/GenBank/DDBJ databases">
        <title>Sequencing the genomes of 1000 actinobacteria strains.</title>
        <authorList>
            <person name="Klenk H.-P."/>
        </authorList>
    </citation>
    <scope>NUCLEOTIDE SEQUENCE [LARGE SCALE GENOMIC DNA]</scope>
    <source>
        <strain evidence="4 5">DSM 44254</strain>
    </source>
</reference>
<accession>A0A3N1CRP3</accession>
<keyword evidence="5" id="KW-1185">Reference proteome</keyword>
<dbReference type="PROSITE" id="PS51186">
    <property type="entry name" value="GNAT"/>
    <property type="match status" value="1"/>
</dbReference>
<dbReference type="CDD" id="cd04301">
    <property type="entry name" value="NAT_SF"/>
    <property type="match status" value="1"/>
</dbReference>
<name>A0A3N1CRP3_9ACTN</name>
<evidence type="ECO:0000256" key="1">
    <source>
        <dbReference type="ARBA" id="ARBA00022679"/>
    </source>
</evidence>
<dbReference type="EMBL" id="RJKE01000001">
    <property type="protein sequence ID" value="ROO83977.1"/>
    <property type="molecule type" value="Genomic_DNA"/>
</dbReference>
<dbReference type="PANTHER" id="PTHR43877:SF2">
    <property type="entry name" value="AMINOALKYLPHOSPHONATE N-ACETYLTRANSFERASE-RELATED"/>
    <property type="match status" value="1"/>
</dbReference>
<keyword evidence="2 4" id="KW-0012">Acyltransferase</keyword>
<evidence type="ECO:0000256" key="2">
    <source>
        <dbReference type="ARBA" id="ARBA00023315"/>
    </source>
</evidence>
<evidence type="ECO:0000259" key="3">
    <source>
        <dbReference type="PROSITE" id="PS51186"/>
    </source>
</evidence>
<dbReference type="Gene3D" id="3.40.630.30">
    <property type="match status" value="1"/>
</dbReference>
<dbReference type="PANTHER" id="PTHR43877">
    <property type="entry name" value="AMINOALKYLPHOSPHONATE N-ACETYLTRANSFERASE-RELATED-RELATED"/>
    <property type="match status" value="1"/>
</dbReference>
<dbReference type="InterPro" id="IPR016181">
    <property type="entry name" value="Acyl_CoA_acyltransferase"/>
</dbReference>
<feature type="domain" description="N-acetyltransferase" evidence="3">
    <location>
        <begin position="7"/>
        <end position="171"/>
    </location>
</feature>
<keyword evidence="1 4" id="KW-0808">Transferase</keyword>
<dbReference type="SUPFAM" id="SSF55729">
    <property type="entry name" value="Acyl-CoA N-acyltransferases (Nat)"/>
    <property type="match status" value="1"/>
</dbReference>
<proteinExistence type="predicted"/>
<dbReference type="GO" id="GO:0016747">
    <property type="term" value="F:acyltransferase activity, transferring groups other than amino-acyl groups"/>
    <property type="evidence" value="ECO:0007669"/>
    <property type="project" value="InterPro"/>
</dbReference>
<dbReference type="Pfam" id="PF00583">
    <property type="entry name" value="Acetyltransf_1"/>
    <property type="match status" value="1"/>
</dbReference>
<protein>
    <submittedName>
        <fullName evidence="4">Putative GNAT family N-acyltransferase</fullName>
    </submittedName>
</protein>